<dbReference type="Proteomes" id="UP000799439">
    <property type="component" value="Unassembled WGS sequence"/>
</dbReference>
<feature type="compositionally biased region" description="Basic and acidic residues" evidence="2">
    <location>
        <begin position="1"/>
        <end position="10"/>
    </location>
</feature>
<keyword evidence="5" id="KW-1185">Reference proteome</keyword>
<dbReference type="InterPro" id="IPR023214">
    <property type="entry name" value="HAD_sf"/>
</dbReference>
<comment type="caution">
    <text evidence="4">The sequence shown here is derived from an EMBL/GenBank/DDBJ whole genome shotgun (WGS) entry which is preliminary data.</text>
</comment>
<keyword evidence="1" id="KW-0813">Transport</keyword>
<dbReference type="Pfam" id="PF03031">
    <property type="entry name" value="NIF"/>
    <property type="match status" value="1"/>
</dbReference>
<protein>
    <recommendedName>
        <fullName evidence="1">Mitochondrial import inner membrane translocase subunit TIM50</fullName>
    </recommendedName>
</protein>
<sequence length="461" mass="50957">MARKNDKGDADTSQAPVLRPSASLESKVQAARDSVAAALAKTSHIPQHALSSTHNEEPGPSPNPGGKPQLPEKPELRRYNLRSSTVVVYDDHTVRKDTPTNNQSAGRQPKDPKQPELLSPAPDAAAGGTASKPGKCKPPAQISDTVPDSSARNPYKLTAAGARYTSPRKAKRQSQQPSTKTKSNKMSGVNTSKPHGPTSRHKDPISFSIAPPQPTPLYTSHVSCAHSHLLPHPQRLLLILDLNGVLIYRKSGTSPRSFRPRPGLHQFLEHIFAHHAVMIWTSTRRENAFDILNHMLSDAQKAALLGVWTRENFGLTQKEFNQRTQVYKRLSWVWGDEWLNAEGMWGLGNTLLLDDSVLKGAAEPWNLLRVKEWAGEVGDDELRRVADLVDEAAMRSDVARWNYHRDKEVVMDGDVMEDVEAKASADQKEDAQAVHDVVKKMQDLAIEEEAKEHRPEAAGKL</sequence>
<dbReference type="InterPro" id="IPR004274">
    <property type="entry name" value="FCP1_dom"/>
</dbReference>
<evidence type="ECO:0000259" key="3">
    <source>
        <dbReference type="PROSITE" id="PS50969"/>
    </source>
</evidence>
<keyword evidence="1" id="KW-0496">Mitochondrion</keyword>
<dbReference type="EMBL" id="ML996083">
    <property type="protein sequence ID" value="KAF2154876.1"/>
    <property type="molecule type" value="Genomic_DNA"/>
</dbReference>
<evidence type="ECO:0000256" key="2">
    <source>
        <dbReference type="SAM" id="MobiDB-lite"/>
    </source>
</evidence>
<keyword evidence="1" id="KW-0653">Protein transport</keyword>
<gene>
    <name evidence="4" type="ORF">K461DRAFT_291782</name>
</gene>
<proteinExistence type="inferred from homology"/>
<dbReference type="GO" id="GO:0015031">
    <property type="term" value="P:protein transport"/>
    <property type="evidence" value="ECO:0007669"/>
    <property type="project" value="UniProtKB-KW"/>
</dbReference>
<accession>A0A9P4J4E1</accession>
<feature type="compositionally biased region" description="Polar residues" evidence="2">
    <location>
        <begin position="173"/>
        <end position="193"/>
    </location>
</feature>
<dbReference type="SMART" id="SM00577">
    <property type="entry name" value="CPDc"/>
    <property type="match status" value="1"/>
</dbReference>
<feature type="compositionally biased region" description="Polar residues" evidence="2">
    <location>
        <begin position="142"/>
        <end position="152"/>
    </location>
</feature>
<comment type="subunit">
    <text evidence="1">Component of the TIM23 complex.</text>
</comment>
<dbReference type="AlphaFoldDB" id="A0A9P4J4E1"/>
<comment type="similarity">
    <text evidence="1">Belongs to the TIM50 family.</text>
</comment>
<evidence type="ECO:0000313" key="5">
    <source>
        <dbReference type="Proteomes" id="UP000799439"/>
    </source>
</evidence>
<dbReference type="GO" id="GO:0005744">
    <property type="term" value="C:TIM23 mitochondrial import inner membrane translocase complex"/>
    <property type="evidence" value="ECO:0007669"/>
    <property type="project" value="UniProtKB-UniRule"/>
</dbReference>
<feature type="region of interest" description="Disordered" evidence="2">
    <location>
        <begin position="1"/>
        <end position="212"/>
    </location>
</feature>
<dbReference type="InterPro" id="IPR036412">
    <property type="entry name" value="HAD-like_sf"/>
</dbReference>
<dbReference type="InterPro" id="IPR050365">
    <property type="entry name" value="TIM50"/>
</dbReference>
<reference evidence="4" key="1">
    <citation type="journal article" date="2020" name="Stud. Mycol.">
        <title>101 Dothideomycetes genomes: a test case for predicting lifestyles and emergence of pathogens.</title>
        <authorList>
            <person name="Haridas S."/>
            <person name="Albert R."/>
            <person name="Binder M."/>
            <person name="Bloem J."/>
            <person name="Labutti K."/>
            <person name="Salamov A."/>
            <person name="Andreopoulos B."/>
            <person name="Baker S."/>
            <person name="Barry K."/>
            <person name="Bills G."/>
            <person name="Bluhm B."/>
            <person name="Cannon C."/>
            <person name="Castanera R."/>
            <person name="Culley D."/>
            <person name="Daum C."/>
            <person name="Ezra D."/>
            <person name="Gonzalez J."/>
            <person name="Henrissat B."/>
            <person name="Kuo A."/>
            <person name="Liang C."/>
            <person name="Lipzen A."/>
            <person name="Lutzoni F."/>
            <person name="Magnuson J."/>
            <person name="Mondo S."/>
            <person name="Nolan M."/>
            <person name="Ohm R."/>
            <person name="Pangilinan J."/>
            <person name="Park H.-J."/>
            <person name="Ramirez L."/>
            <person name="Alfaro M."/>
            <person name="Sun H."/>
            <person name="Tritt A."/>
            <person name="Yoshinaga Y."/>
            <person name="Zwiers L.-H."/>
            <person name="Turgeon B."/>
            <person name="Goodwin S."/>
            <person name="Spatafora J."/>
            <person name="Crous P."/>
            <person name="Grigoriev I."/>
        </authorList>
    </citation>
    <scope>NUCLEOTIDE SEQUENCE</scope>
    <source>
        <strain evidence="4">CBS 260.36</strain>
    </source>
</reference>
<comment type="function">
    <text evidence="1">Essential component of the TIM23 complex, a complex that mediates the translocation of transit peptide-containing proteins across the mitochondrial inner membrane.</text>
</comment>
<feature type="domain" description="FCP1 homology" evidence="3">
    <location>
        <begin position="231"/>
        <end position="392"/>
    </location>
</feature>
<comment type="subcellular location">
    <subcellularLocation>
        <location evidence="1">Mitochondrion inner membrane</location>
        <topology evidence="1">Single-pass membrane protein</topology>
    </subcellularLocation>
</comment>
<dbReference type="OrthoDB" id="1711508at2759"/>
<dbReference type="SUPFAM" id="SSF56784">
    <property type="entry name" value="HAD-like"/>
    <property type="match status" value="1"/>
</dbReference>
<feature type="compositionally biased region" description="Basic and acidic residues" evidence="2">
    <location>
        <begin position="89"/>
        <end position="98"/>
    </location>
</feature>
<keyword evidence="1" id="KW-0811">Translocation</keyword>
<dbReference type="Gene3D" id="3.40.50.1000">
    <property type="entry name" value="HAD superfamily/HAD-like"/>
    <property type="match status" value="1"/>
</dbReference>
<dbReference type="PANTHER" id="PTHR12210">
    <property type="entry name" value="DULLARD PROTEIN PHOSPHATASE"/>
    <property type="match status" value="1"/>
</dbReference>
<name>A0A9P4J4E1_9PEZI</name>
<dbReference type="PROSITE" id="PS50969">
    <property type="entry name" value="FCP1"/>
    <property type="match status" value="1"/>
</dbReference>
<evidence type="ECO:0000313" key="4">
    <source>
        <dbReference type="EMBL" id="KAF2154876.1"/>
    </source>
</evidence>
<evidence type="ECO:0000256" key="1">
    <source>
        <dbReference type="RuleBase" id="RU365079"/>
    </source>
</evidence>
<organism evidence="4 5">
    <name type="scientific">Myriangium duriaei CBS 260.36</name>
    <dbReference type="NCBI Taxonomy" id="1168546"/>
    <lineage>
        <taxon>Eukaryota</taxon>
        <taxon>Fungi</taxon>
        <taxon>Dikarya</taxon>
        <taxon>Ascomycota</taxon>
        <taxon>Pezizomycotina</taxon>
        <taxon>Dothideomycetes</taxon>
        <taxon>Dothideomycetidae</taxon>
        <taxon>Myriangiales</taxon>
        <taxon>Myriangiaceae</taxon>
        <taxon>Myriangium</taxon>
    </lineage>
</organism>
<keyword evidence="1" id="KW-0809">Transit peptide</keyword>